<dbReference type="InterPro" id="IPR029032">
    <property type="entry name" value="AhpD-like"/>
</dbReference>
<evidence type="ECO:0008006" key="3">
    <source>
        <dbReference type="Google" id="ProtNLM"/>
    </source>
</evidence>
<dbReference type="Gene3D" id="1.20.1290.10">
    <property type="entry name" value="AhpD-like"/>
    <property type="match status" value="1"/>
</dbReference>
<dbReference type="InterPro" id="IPR052999">
    <property type="entry name" value="PTS1_Protein"/>
</dbReference>
<sequence length="251" mass="28045">MSRVTIGTAAASEPALSLQALCEQVKELLPEDLRGDAWYIVTAAALVASGNPTELGHLYEYILDTEYPNLTLDQERRLSSRFSDLLMKEWLLVGIPTVLMGVSALAKVERLVNAENTKLDGRRSNIDFNTAIPSRGTKFLKALYKENLDPIFASWGSYGPDFAWMEKSVIYGLFLSDHSVLSAMETQLVTLSSIMCQGWPGPTLWHLRGTRRLGRSVEDVERIQLAIERVAVWCGKSVDGWPRVKDVKDEI</sequence>
<dbReference type="STRING" id="1447883.A0A2B7YBQ0"/>
<proteinExistence type="predicted"/>
<name>A0A2B7YBQ0_POLH7</name>
<dbReference type="PANTHER" id="PTHR28180:SF5">
    <property type="entry name" value="DNA POLYMERASE ALPHA SUBUNIT B"/>
    <property type="match status" value="1"/>
</dbReference>
<dbReference type="AlphaFoldDB" id="A0A2B7YBQ0"/>
<evidence type="ECO:0000313" key="1">
    <source>
        <dbReference type="EMBL" id="PGH18695.1"/>
    </source>
</evidence>
<evidence type="ECO:0000313" key="2">
    <source>
        <dbReference type="Proteomes" id="UP000224634"/>
    </source>
</evidence>
<dbReference type="Proteomes" id="UP000224634">
    <property type="component" value="Unassembled WGS sequence"/>
</dbReference>
<comment type="caution">
    <text evidence="1">The sequence shown here is derived from an EMBL/GenBank/DDBJ whole genome shotgun (WGS) entry which is preliminary data.</text>
</comment>
<reference evidence="1 2" key="1">
    <citation type="submission" date="2017-10" db="EMBL/GenBank/DDBJ databases">
        <title>Comparative genomics in systemic dimorphic fungi from Ajellomycetaceae.</title>
        <authorList>
            <person name="Munoz J.F."/>
            <person name="Mcewen J.G."/>
            <person name="Clay O.K."/>
            <person name="Cuomo C.A."/>
        </authorList>
    </citation>
    <scope>NUCLEOTIDE SEQUENCE [LARGE SCALE GENOMIC DNA]</scope>
    <source>
        <strain evidence="1 2">UAMH7299</strain>
    </source>
</reference>
<gene>
    <name evidence="1" type="ORF">AJ80_04348</name>
</gene>
<keyword evidence="2" id="KW-1185">Reference proteome</keyword>
<dbReference type="PANTHER" id="PTHR28180">
    <property type="entry name" value="CONSERVED MITOCHONDRIAL PROTEIN-RELATED"/>
    <property type="match status" value="1"/>
</dbReference>
<accession>A0A2B7YBQ0</accession>
<protein>
    <recommendedName>
        <fullName evidence="3">Carboxymuconolactone decarboxylase-like domain-containing protein</fullName>
    </recommendedName>
</protein>
<dbReference type="SUPFAM" id="SSF69118">
    <property type="entry name" value="AhpD-like"/>
    <property type="match status" value="1"/>
</dbReference>
<organism evidence="1 2">
    <name type="scientific">Polytolypa hystricis (strain UAMH7299)</name>
    <dbReference type="NCBI Taxonomy" id="1447883"/>
    <lineage>
        <taxon>Eukaryota</taxon>
        <taxon>Fungi</taxon>
        <taxon>Dikarya</taxon>
        <taxon>Ascomycota</taxon>
        <taxon>Pezizomycotina</taxon>
        <taxon>Eurotiomycetes</taxon>
        <taxon>Eurotiomycetidae</taxon>
        <taxon>Onygenales</taxon>
        <taxon>Onygenales incertae sedis</taxon>
        <taxon>Polytolypa</taxon>
    </lineage>
</organism>
<dbReference type="EMBL" id="PDNA01000055">
    <property type="protein sequence ID" value="PGH18695.1"/>
    <property type="molecule type" value="Genomic_DNA"/>
</dbReference>
<dbReference type="OrthoDB" id="5537330at2759"/>